<feature type="domain" description="ABC-three component systems C-terminal" evidence="1">
    <location>
        <begin position="159"/>
        <end position="372"/>
    </location>
</feature>
<proteinExistence type="predicted"/>
<evidence type="ECO:0000313" key="2">
    <source>
        <dbReference type="EMBL" id="PXY45887.1"/>
    </source>
</evidence>
<reference evidence="2 3" key="1">
    <citation type="submission" date="2018-05" db="EMBL/GenBank/DDBJ databases">
        <title>Flavobacterium sp. strain IMCC34758, incomplete genome.</title>
        <authorList>
            <person name="Joung Y."/>
        </authorList>
    </citation>
    <scope>NUCLEOTIDE SEQUENCE [LARGE SCALE GENOMIC DNA]</scope>
    <source>
        <strain evidence="2 3">IMCC34758</strain>
    </source>
</reference>
<name>A0A2V4C4H2_9FLAO</name>
<protein>
    <recommendedName>
        <fullName evidence="1">ABC-three component systems C-terminal domain-containing protein</fullName>
    </recommendedName>
</protein>
<dbReference type="EMBL" id="QJHL01000001">
    <property type="protein sequence ID" value="PXY45887.1"/>
    <property type="molecule type" value="Genomic_DNA"/>
</dbReference>
<dbReference type="InterPro" id="IPR046920">
    <property type="entry name" value="ABC-3C_CTD1"/>
</dbReference>
<organism evidence="2 3">
    <name type="scientific">Flavobacterium hydrophilum</name>
    <dbReference type="NCBI Taxonomy" id="2211445"/>
    <lineage>
        <taxon>Bacteria</taxon>
        <taxon>Pseudomonadati</taxon>
        <taxon>Bacteroidota</taxon>
        <taxon>Flavobacteriia</taxon>
        <taxon>Flavobacteriales</taxon>
        <taxon>Flavobacteriaceae</taxon>
        <taxon>Flavobacterium</taxon>
    </lineage>
</organism>
<dbReference type="Pfam" id="PF20276">
    <property type="entry name" value="CTD1"/>
    <property type="match status" value="1"/>
</dbReference>
<dbReference type="AlphaFoldDB" id="A0A2V4C4H2"/>
<evidence type="ECO:0000259" key="1">
    <source>
        <dbReference type="Pfam" id="PF20276"/>
    </source>
</evidence>
<dbReference type="RefSeq" id="WP_110344907.1">
    <property type="nucleotide sequence ID" value="NZ_QJHL01000001.1"/>
</dbReference>
<dbReference type="Proteomes" id="UP000247681">
    <property type="component" value="Unassembled WGS sequence"/>
</dbReference>
<gene>
    <name evidence="2" type="ORF">DMB68_01465</name>
</gene>
<keyword evidence="3" id="KW-1185">Reference proteome</keyword>
<dbReference type="OrthoDB" id="9149748at2"/>
<accession>A0A2V4C4H2</accession>
<evidence type="ECO:0000313" key="3">
    <source>
        <dbReference type="Proteomes" id="UP000247681"/>
    </source>
</evidence>
<comment type="caution">
    <text evidence="2">The sequence shown here is derived from an EMBL/GenBank/DDBJ whole genome shotgun (WGS) entry which is preliminary data.</text>
</comment>
<sequence>MSTDATPSWSGYIFQGEVALCKAIEKINELGDNIPNNCCLKLEADEDFSLLINNILEVFQVKAYLTNDANRISKYKNVIEELINKYYYSIDIIPDPLDGRKRTTTYSIYKRDIPIKCNLITDKTIIDYNINLTDFHSRFSCVDLEYFDLQHGIYTLENITKKTDVALKVLFPDLNDSDIELKRNFCNYKILSAIKERHRTGTVKSFPLNEIKEWILDSDIAFNEEIAWYEINKIFLEAITEGLEEYDLESPEDLSVYNKIQSFVFEVEQLEFNEIIKLIDYYLTPHKKIDKNNLRNSFANYIDQPTIRNVILRAIKEINENPSFNSLQYYINGQRNQLLIHNNEYDMNDNAEKRLFQKHCETIFNQPNSKDIDCFVTRGLSANLDEIKSRLYPIINSDLEDDYFEFININEFVNKLKQ</sequence>